<keyword evidence="2" id="KW-1185">Reference proteome</keyword>
<gene>
    <name evidence="1" type="ORF">OG835_39790</name>
</gene>
<accession>A0ACD4ZVM5</accession>
<evidence type="ECO:0000313" key="1">
    <source>
        <dbReference type="EMBL" id="WSC02535.1"/>
    </source>
</evidence>
<proteinExistence type="predicted"/>
<name>A0ACD4ZVM5_9ACTN</name>
<dbReference type="Proteomes" id="UP001348369">
    <property type="component" value="Chromosome"/>
</dbReference>
<reference evidence="1" key="1">
    <citation type="submission" date="2022-10" db="EMBL/GenBank/DDBJ databases">
        <title>The complete genomes of actinobacterial strains from the NBC collection.</title>
        <authorList>
            <person name="Joergensen T.S."/>
            <person name="Alvarez Arevalo M."/>
            <person name="Sterndorff E.B."/>
            <person name="Faurdal D."/>
            <person name="Vuksanovic O."/>
            <person name="Mourched A.-S."/>
            <person name="Charusanti P."/>
            <person name="Shaw S."/>
            <person name="Blin K."/>
            <person name="Weber T."/>
        </authorList>
    </citation>
    <scope>NUCLEOTIDE SEQUENCE</scope>
    <source>
        <strain evidence="1">NBC 01771</strain>
    </source>
</reference>
<sequence length="284" mass="28754">MTDLFSPAVAARSTAAGWQPPTGIAPRGTLLVLPGRGEHPLVYERFGRRLAADGYVVHALDTVPEDDTDDVLTRAAEAAGPDPVAPVVLVGSDTGALQALHAAATAGPGLPVEGTVVAGAAPTGEVAGPLTGDVAEPPTGGVAEPSAGDVAGPPAGTAGESAWDAELAARTACPTHRKRLSEDQGFVRGRLTAPVPAHLLTAARPDTPVLILHGGADPVTPPAHARELAAGLPRATLGVLREGLHDVLNDASHRTTAAAVVLWLERLRADPGLRPILTVETGDL</sequence>
<evidence type="ECO:0000313" key="2">
    <source>
        <dbReference type="Proteomes" id="UP001348369"/>
    </source>
</evidence>
<dbReference type="EMBL" id="CP109109">
    <property type="protein sequence ID" value="WSC02535.1"/>
    <property type="molecule type" value="Genomic_DNA"/>
</dbReference>
<organism evidence="1 2">
    <name type="scientific">Streptomyces scopuliridis</name>
    <dbReference type="NCBI Taxonomy" id="452529"/>
    <lineage>
        <taxon>Bacteria</taxon>
        <taxon>Bacillati</taxon>
        <taxon>Actinomycetota</taxon>
        <taxon>Actinomycetes</taxon>
        <taxon>Kitasatosporales</taxon>
        <taxon>Streptomycetaceae</taxon>
        <taxon>Streptomyces</taxon>
    </lineage>
</organism>
<protein>
    <submittedName>
        <fullName evidence="1">Lysophospholipase</fullName>
    </submittedName>
</protein>